<comment type="subcellular location">
    <subcellularLocation>
        <location evidence="2">Cytoplasm</location>
    </subcellularLocation>
    <subcellularLocation>
        <location evidence="1">Nucleus</location>
    </subcellularLocation>
</comment>
<dbReference type="VEuPathDB" id="TrichDB:TVAG_399840"/>
<dbReference type="GO" id="GO:0016567">
    <property type="term" value="P:protein ubiquitination"/>
    <property type="evidence" value="ECO:0000318"/>
    <property type="project" value="GO_Central"/>
</dbReference>
<keyword evidence="6" id="KW-0479">Metal-binding</keyword>
<keyword evidence="8" id="KW-0833">Ubl conjugation pathway</keyword>
<dbReference type="Gene3D" id="3.30.40.10">
    <property type="entry name" value="Zinc/RING finger domain, C3HC4 (zinc finger)"/>
    <property type="match status" value="1"/>
</dbReference>
<dbReference type="SUPFAM" id="SSF57850">
    <property type="entry name" value="RING/U-box"/>
    <property type="match status" value="1"/>
</dbReference>
<dbReference type="InterPro" id="IPR001841">
    <property type="entry name" value="Znf_RING"/>
</dbReference>
<reference evidence="13" key="2">
    <citation type="journal article" date="2007" name="Science">
        <title>Draft genome sequence of the sexually transmitted pathogen Trichomonas vaginalis.</title>
        <authorList>
            <person name="Carlton J.M."/>
            <person name="Hirt R.P."/>
            <person name="Silva J.C."/>
            <person name="Delcher A.L."/>
            <person name="Schatz M."/>
            <person name="Zhao Q."/>
            <person name="Wortman J.R."/>
            <person name="Bidwell S.L."/>
            <person name="Alsmark U.C.M."/>
            <person name="Besteiro S."/>
            <person name="Sicheritz-Ponten T."/>
            <person name="Noel C.J."/>
            <person name="Dacks J.B."/>
            <person name="Foster P.G."/>
            <person name="Simillion C."/>
            <person name="Van de Peer Y."/>
            <person name="Miranda-Saavedra D."/>
            <person name="Barton G.J."/>
            <person name="Westrop G.D."/>
            <person name="Mueller S."/>
            <person name="Dessi D."/>
            <person name="Fiori P.L."/>
            <person name="Ren Q."/>
            <person name="Paulsen I."/>
            <person name="Zhang H."/>
            <person name="Bastida-Corcuera F.D."/>
            <person name="Simoes-Barbosa A."/>
            <person name="Brown M.T."/>
            <person name="Hayes R.D."/>
            <person name="Mukherjee M."/>
            <person name="Okumura C.Y."/>
            <person name="Schneider R."/>
            <person name="Smith A.J."/>
            <person name="Vanacova S."/>
            <person name="Villalvazo M."/>
            <person name="Haas B.J."/>
            <person name="Pertea M."/>
            <person name="Feldblyum T.V."/>
            <person name="Utterback T.R."/>
            <person name="Shu C.L."/>
            <person name="Osoegawa K."/>
            <person name="de Jong P.J."/>
            <person name="Hrdy I."/>
            <person name="Horvathova L."/>
            <person name="Zubacova Z."/>
            <person name="Dolezal P."/>
            <person name="Malik S.B."/>
            <person name="Logsdon J.M. Jr."/>
            <person name="Henze K."/>
            <person name="Gupta A."/>
            <person name="Wang C.C."/>
            <person name="Dunne R.L."/>
            <person name="Upcroft J.A."/>
            <person name="Upcroft P."/>
            <person name="White O."/>
            <person name="Salzberg S.L."/>
            <person name="Tang P."/>
            <person name="Chiu C.-H."/>
            <person name="Lee Y.-S."/>
            <person name="Embley T.M."/>
            <person name="Coombs G.H."/>
            <person name="Mottram J.C."/>
            <person name="Tachezy J."/>
            <person name="Fraser-Liggett C.M."/>
            <person name="Johnson P.J."/>
        </authorList>
    </citation>
    <scope>NUCLEOTIDE SEQUENCE [LARGE SCALE GENOMIC DNA]</scope>
    <source>
        <strain evidence="13">G3</strain>
    </source>
</reference>
<dbReference type="STRING" id="5722.A2G8G7"/>
<proteinExistence type="inferred from homology"/>
<keyword evidence="14" id="KW-1185">Reference proteome</keyword>
<dbReference type="Pfam" id="PF12678">
    <property type="entry name" value="zf-rbx1"/>
    <property type="match status" value="1"/>
</dbReference>
<dbReference type="GO" id="GO:0061630">
    <property type="term" value="F:ubiquitin protein ligase activity"/>
    <property type="evidence" value="ECO:0000318"/>
    <property type="project" value="GO_Central"/>
</dbReference>
<dbReference type="GO" id="GO:0031463">
    <property type="term" value="C:Cul3-RING ubiquitin ligase complex"/>
    <property type="evidence" value="ECO:0007669"/>
    <property type="project" value="UniProtKB-ARBA"/>
</dbReference>
<keyword evidence="10" id="KW-0539">Nucleus</keyword>
<evidence type="ECO:0000256" key="2">
    <source>
        <dbReference type="ARBA" id="ARBA00004496"/>
    </source>
</evidence>
<dbReference type="InterPro" id="IPR024766">
    <property type="entry name" value="Znf_RING_H2"/>
</dbReference>
<evidence type="ECO:0000256" key="10">
    <source>
        <dbReference type="ARBA" id="ARBA00023242"/>
    </source>
</evidence>
<protein>
    <recommendedName>
        <fullName evidence="12">RING-type domain-containing protein</fullName>
    </recommendedName>
</protein>
<dbReference type="InParanoid" id="A2G8G7"/>
<dbReference type="GO" id="GO:0031461">
    <property type="term" value="C:cullin-RING ubiquitin ligase complex"/>
    <property type="evidence" value="ECO:0000318"/>
    <property type="project" value="GO_Central"/>
</dbReference>
<reference evidence="13" key="1">
    <citation type="submission" date="2006-10" db="EMBL/GenBank/DDBJ databases">
        <authorList>
            <person name="Amadeo P."/>
            <person name="Zhao Q."/>
            <person name="Wortman J."/>
            <person name="Fraser-Liggett C."/>
            <person name="Carlton J."/>
        </authorList>
    </citation>
    <scope>NUCLEOTIDE SEQUENCE</scope>
    <source>
        <strain evidence="13">G3</strain>
    </source>
</reference>
<evidence type="ECO:0000259" key="12">
    <source>
        <dbReference type="PROSITE" id="PS50089"/>
    </source>
</evidence>
<dbReference type="FunFam" id="3.30.40.10:FF:000273">
    <property type="entry name" value="E3 ubiquitin-protein ligase RBX1"/>
    <property type="match status" value="1"/>
</dbReference>
<dbReference type="KEGG" id="tva:4744197"/>
<dbReference type="VEuPathDB" id="TrichDB:TVAGG3_0582920"/>
<dbReference type="OMA" id="NACPLDN"/>
<evidence type="ECO:0000256" key="3">
    <source>
        <dbReference type="ARBA" id="ARBA00004906"/>
    </source>
</evidence>
<dbReference type="EMBL" id="DS114622">
    <property type="protein sequence ID" value="EAX86550.1"/>
    <property type="molecule type" value="Genomic_DNA"/>
</dbReference>
<evidence type="ECO:0000256" key="9">
    <source>
        <dbReference type="ARBA" id="ARBA00022833"/>
    </source>
</evidence>
<evidence type="ECO:0000256" key="4">
    <source>
        <dbReference type="ARBA" id="ARBA00009273"/>
    </source>
</evidence>
<dbReference type="SMR" id="A2G8G7"/>
<evidence type="ECO:0000256" key="11">
    <source>
        <dbReference type="PROSITE-ProRule" id="PRU00175"/>
    </source>
</evidence>
<dbReference type="PROSITE" id="PS50089">
    <property type="entry name" value="ZF_RING_2"/>
    <property type="match status" value="1"/>
</dbReference>
<name>A2G8G7_TRIV3</name>
<evidence type="ECO:0000313" key="14">
    <source>
        <dbReference type="Proteomes" id="UP000001542"/>
    </source>
</evidence>
<evidence type="ECO:0000256" key="5">
    <source>
        <dbReference type="ARBA" id="ARBA00022490"/>
    </source>
</evidence>
<comment type="similarity">
    <text evidence="4">Belongs to the RING-box family.</text>
</comment>
<dbReference type="RefSeq" id="XP_001299480.1">
    <property type="nucleotide sequence ID" value="XM_001299479.1"/>
</dbReference>
<keyword evidence="5" id="KW-0963">Cytoplasm</keyword>
<evidence type="ECO:0000256" key="6">
    <source>
        <dbReference type="ARBA" id="ARBA00022723"/>
    </source>
</evidence>
<accession>A2G8G7</accession>
<dbReference type="FunCoup" id="A2G8G7">
    <property type="interactions" value="738"/>
</dbReference>
<dbReference type="GO" id="GO:0005634">
    <property type="term" value="C:nucleus"/>
    <property type="evidence" value="ECO:0000318"/>
    <property type="project" value="GO_Central"/>
</dbReference>
<comment type="pathway">
    <text evidence="3">Protein modification; protein ubiquitination.</text>
</comment>
<gene>
    <name evidence="13" type="ORF">TVAG_399840</name>
</gene>
<dbReference type="eggNOG" id="KOG2930">
    <property type="taxonomic scope" value="Eukaryota"/>
</dbReference>
<keyword evidence="7 11" id="KW-0863">Zinc-finger</keyword>
<sequence>MTRKVSNLPVKYMTQAPQFVITKWNGVALWSWEMEQDTCAICKLSLVDKCVQCQANDADDSVPCPPEFGVCGHGFHKHCIDKWVKTNPTCPLCTSAWSPTTPPH</sequence>
<evidence type="ECO:0000256" key="8">
    <source>
        <dbReference type="ARBA" id="ARBA00022786"/>
    </source>
</evidence>
<evidence type="ECO:0000256" key="7">
    <source>
        <dbReference type="ARBA" id="ARBA00022771"/>
    </source>
</evidence>
<evidence type="ECO:0000313" key="13">
    <source>
        <dbReference type="EMBL" id="EAX86550.1"/>
    </source>
</evidence>
<dbReference type="Proteomes" id="UP000001542">
    <property type="component" value="Unassembled WGS sequence"/>
</dbReference>
<feature type="domain" description="RING-type" evidence="12">
    <location>
        <begin position="50"/>
        <end position="94"/>
    </location>
</feature>
<dbReference type="GO" id="GO:0008270">
    <property type="term" value="F:zinc ion binding"/>
    <property type="evidence" value="ECO:0007669"/>
    <property type="project" value="UniProtKB-KW"/>
</dbReference>
<evidence type="ECO:0000256" key="1">
    <source>
        <dbReference type="ARBA" id="ARBA00004123"/>
    </source>
</evidence>
<keyword evidence="9" id="KW-0862">Zinc</keyword>
<organism evidence="13 14">
    <name type="scientific">Trichomonas vaginalis (strain ATCC PRA-98 / G3)</name>
    <dbReference type="NCBI Taxonomy" id="412133"/>
    <lineage>
        <taxon>Eukaryota</taxon>
        <taxon>Metamonada</taxon>
        <taxon>Parabasalia</taxon>
        <taxon>Trichomonadida</taxon>
        <taxon>Trichomonadidae</taxon>
        <taxon>Trichomonas</taxon>
    </lineage>
</organism>
<dbReference type="InterPro" id="IPR013083">
    <property type="entry name" value="Znf_RING/FYVE/PHD"/>
</dbReference>
<dbReference type="PANTHER" id="PTHR11210">
    <property type="entry name" value="RING BOX"/>
    <property type="match status" value="1"/>
</dbReference>
<dbReference type="AlphaFoldDB" id="A2G8G7"/>
<dbReference type="GO" id="GO:0006511">
    <property type="term" value="P:ubiquitin-dependent protein catabolic process"/>
    <property type="evidence" value="ECO:0000318"/>
    <property type="project" value="GO_Central"/>
</dbReference>
<dbReference type="GO" id="GO:0097602">
    <property type="term" value="F:cullin family protein binding"/>
    <property type="evidence" value="ECO:0000318"/>
    <property type="project" value="GO_Central"/>
</dbReference>
<dbReference type="InterPro" id="IPR051031">
    <property type="entry name" value="RING-box_E3_Ubiquitin_Ligase"/>
</dbReference>
<dbReference type="OrthoDB" id="8962942at2759"/>
<dbReference type="GO" id="GO:0005737">
    <property type="term" value="C:cytoplasm"/>
    <property type="evidence" value="ECO:0007669"/>
    <property type="project" value="UniProtKB-SubCell"/>
</dbReference>